<dbReference type="EMBL" id="NNSR01000029">
    <property type="protein sequence ID" value="PKD32189.1"/>
    <property type="molecule type" value="Genomic_DNA"/>
</dbReference>
<gene>
    <name evidence="1" type="ORF">RBATCC27255_00554</name>
</gene>
<comment type="caution">
    <text evidence="1">The sequence shown here is derived from an EMBL/GenBank/DDBJ whole genome shotgun (WGS) entry which is preliminary data.</text>
</comment>
<dbReference type="Proteomes" id="UP000233425">
    <property type="component" value="Unassembled WGS sequence"/>
</dbReference>
<keyword evidence="2" id="KW-1185">Reference proteome</keyword>
<protein>
    <submittedName>
        <fullName evidence="1">Uncharacterized protein</fullName>
    </submittedName>
</protein>
<evidence type="ECO:0000313" key="1">
    <source>
        <dbReference type="EMBL" id="PKD32189.1"/>
    </source>
</evidence>
<organism evidence="1 2">
    <name type="scientific">Ruminococcus bromii</name>
    <dbReference type="NCBI Taxonomy" id="40518"/>
    <lineage>
        <taxon>Bacteria</taxon>
        <taxon>Bacillati</taxon>
        <taxon>Bacillota</taxon>
        <taxon>Clostridia</taxon>
        <taxon>Eubacteriales</taxon>
        <taxon>Oscillospiraceae</taxon>
        <taxon>Ruminococcus</taxon>
    </lineage>
</organism>
<dbReference type="AlphaFoldDB" id="A0A2N0UYY2"/>
<reference evidence="1" key="1">
    <citation type="journal article" date="2018" name="Environ. Microbiol.">
        <title>Sporulation capability and amylosome conservation among diverse human colonic and rumen isolates of the keystone starch-degrader Ruminococcus bromii.</title>
        <authorList>
            <person name="Mukhopadhya I."/>
            <person name="Morais S."/>
            <person name="Laverde-Gomez J."/>
            <person name="Sheridan P.O."/>
            <person name="Walker A.W."/>
            <person name="Kelly W."/>
            <person name="Klieve A.V."/>
            <person name="Ouwerkerk D."/>
            <person name="Duncan S.H."/>
            <person name="Louis P."/>
            <person name="Koropatkin N."/>
            <person name="Cockburn D."/>
            <person name="Kibler R."/>
            <person name="Cooper P.J."/>
            <person name="Sandoval C."/>
            <person name="Crost E."/>
            <person name="Juge N."/>
            <person name="Bayer E.A."/>
            <person name="Flint H.J."/>
        </authorList>
    </citation>
    <scope>NUCLEOTIDE SEQUENCE [LARGE SCALE GENOMIC DNA]</scope>
    <source>
        <strain evidence="1">ATCC 27255</strain>
    </source>
</reference>
<accession>A0A2N0UYY2</accession>
<sequence length="102" mass="12219">MTKGEQIVALAMEKVSREGYPKLTEDHPFFGRLRAFMVDKHYWMGTATDLLTEMNDTVTPTNTVTKLLNKYWYRLRKRDGIGINFRRTNRRRIIEIYNHRQP</sequence>
<name>A0A2N0UYY2_9FIRM</name>
<proteinExistence type="predicted"/>
<evidence type="ECO:0000313" key="2">
    <source>
        <dbReference type="Proteomes" id="UP000233425"/>
    </source>
</evidence>